<dbReference type="PROSITE" id="PS51257">
    <property type="entry name" value="PROKAR_LIPOPROTEIN"/>
    <property type="match status" value="1"/>
</dbReference>
<evidence type="ECO:0008006" key="4">
    <source>
        <dbReference type="Google" id="ProtNLM"/>
    </source>
</evidence>
<evidence type="ECO:0000313" key="3">
    <source>
        <dbReference type="Proteomes" id="UP000231586"/>
    </source>
</evidence>
<dbReference type="Proteomes" id="UP000231586">
    <property type="component" value="Unassembled WGS sequence"/>
</dbReference>
<feature type="chain" id="PRO_5014617941" description="Lipoprotein" evidence="1">
    <location>
        <begin position="27"/>
        <end position="120"/>
    </location>
</feature>
<protein>
    <recommendedName>
        <fullName evidence="4">Lipoprotein</fullName>
    </recommendedName>
</protein>
<evidence type="ECO:0000256" key="1">
    <source>
        <dbReference type="SAM" id="SignalP"/>
    </source>
</evidence>
<organism evidence="2 3">
    <name type="scientific">Luteimicrobium subarcticum</name>
    <dbReference type="NCBI Taxonomy" id="620910"/>
    <lineage>
        <taxon>Bacteria</taxon>
        <taxon>Bacillati</taxon>
        <taxon>Actinomycetota</taxon>
        <taxon>Actinomycetes</taxon>
        <taxon>Micrococcales</taxon>
        <taxon>Luteimicrobium</taxon>
    </lineage>
</organism>
<dbReference type="AlphaFoldDB" id="A0A2M8WJB7"/>
<name>A0A2M8WJB7_9MICO</name>
<dbReference type="EMBL" id="PGTZ01000009">
    <property type="protein sequence ID" value="PJI91025.1"/>
    <property type="molecule type" value="Genomic_DNA"/>
</dbReference>
<gene>
    <name evidence="2" type="ORF">CLV34_2284</name>
</gene>
<comment type="caution">
    <text evidence="2">The sequence shown here is derived from an EMBL/GenBank/DDBJ whole genome shotgun (WGS) entry which is preliminary data.</text>
</comment>
<feature type="signal peptide" evidence="1">
    <location>
        <begin position="1"/>
        <end position="26"/>
    </location>
</feature>
<sequence length="120" mass="12688">MKLLKFGLASAAVAGILVASCSGATASIGLRSYTGDNYSVDWKISGDYGVTACDEESDAHGVHADYLTTSSGSTQQVRDGNGANNACEASGDYSSHVYKHRAVEEWPVTTDQFGPWKYPS</sequence>
<dbReference type="OrthoDB" id="5196165at2"/>
<evidence type="ECO:0000313" key="2">
    <source>
        <dbReference type="EMBL" id="PJI91025.1"/>
    </source>
</evidence>
<keyword evidence="3" id="KW-1185">Reference proteome</keyword>
<keyword evidence="1" id="KW-0732">Signal</keyword>
<proteinExistence type="predicted"/>
<dbReference type="RefSeq" id="WP_100350424.1">
    <property type="nucleotide sequence ID" value="NZ_PGTZ01000009.1"/>
</dbReference>
<reference evidence="2 3" key="1">
    <citation type="submission" date="2017-11" db="EMBL/GenBank/DDBJ databases">
        <title>Genomic Encyclopedia of Archaeal and Bacterial Type Strains, Phase II (KMG-II): From Individual Species to Whole Genera.</title>
        <authorList>
            <person name="Goeker M."/>
        </authorList>
    </citation>
    <scope>NUCLEOTIDE SEQUENCE [LARGE SCALE GENOMIC DNA]</scope>
    <source>
        <strain evidence="2 3">DSM 22413</strain>
    </source>
</reference>
<accession>A0A2M8WJB7</accession>